<name>A0ACC2JTI7_9PEZI</name>
<keyword evidence="2" id="KW-1185">Reference proteome</keyword>
<evidence type="ECO:0000313" key="1">
    <source>
        <dbReference type="EMBL" id="KAJ8130720.1"/>
    </source>
</evidence>
<protein>
    <submittedName>
        <fullName evidence="1">Uncharacterized protein</fullName>
    </submittedName>
</protein>
<reference evidence="1" key="1">
    <citation type="submission" date="2022-12" db="EMBL/GenBank/DDBJ databases">
        <title>Genome Sequence of Lasiodiplodia mahajangana.</title>
        <authorList>
            <person name="Buettner E."/>
        </authorList>
    </citation>
    <scope>NUCLEOTIDE SEQUENCE</scope>
    <source>
        <strain evidence="1">VT137</strain>
    </source>
</reference>
<dbReference type="EMBL" id="JAPUUL010000438">
    <property type="protein sequence ID" value="KAJ8130720.1"/>
    <property type="molecule type" value="Genomic_DNA"/>
</dbReference>
<comment type="caution">
    <text evidence="1">The sequence shown here is derived from an EMBL/GenBank/DDBJ whole genome shotgun (WGS) entry which is preliminary data.</text>
</comment>
<evidence type="ECO:0000313" key="2">
    <source>
        <dbReference type="Proteomes" id="UP001153332"/>
    </source>
</evidence>
<gene>
    <name evidence="1" type="ORF">O1611_g2906</name>
</gene>
<accession>A0ACC2JTI7</accession>
<dbReference type="Proteomes" id="UP001153332">
    <property type="component" value="Unassembled WGS sequence"/>
</dbReference>
<proteinExistence type="predicted"/>
<organism evidence="1 2">
    <name type="scientific">Lasiodiplodia mahajangana</name>
    <dbReference type="NCBI Taxonomy" id="1108764"/>
    <lineage>
        <taxon>Eukaryota</taxon>
        <taxon>Fungi</taxon>
        <taxon>Dikarya</taxon>
        <taxon>Ascomycota</taxon>
        <taxon>Pezizomycotina</taxon>
        <taxon>Dothideomycetes</taxon>
        <taxon>Dothideomycetes incertae sedis</taxon>
        <taxon>Botryosphaeriales</taxon>
        <taxon>Botryosphaeriaceae</taxon>
        <taxon>Lasiodiplodia</taxon>
    </lineage>
</organism>
<sequence>MDVPHIVALATRIAANTSKVGEYLTANNMPQPSFDVNAPLYGAVPETVPEMANLRRAILQDTVELRDLMLGPRDYLLSFVVSHRNH</sequence>